<sequence length="219" mass="22889">MLAKTLIALTTLAVAVQAHFGIDYPPMRVDSFEDPYNQYLRPCAGGNSTGNQTEWPLDGGSVVLELHHPTDYIFINLGLANGSAQVTTFNVYLTPEFLNNTGNGTLCIPKLPLPAGVEVQDGTNASIQVVTVNHGGNALYNCADIVFRTSATILSGDACKNTTGSTFIVQDQSTLSQGSGKTGNATSDKPSSAMVGSSVNTFTVSLTLLLAMVVASGLL</sequence>
<feature type="chain" id="PRO_5043799291" description="Copper acquisition factor BIM1-like domain-containing protein" evidence="9">
    <location>
        <begin position="19"/>
        <end position="219"/>
    </location>
</feature>
<proteinExistence type="predicted"/>
<evidence type="ECO:0000259" key="10">
    <source>
        <dbReference type="Pfam" id="PF20238"/>
    </source>
</evidence>
<dbReference type="PANTHER" id="PTHR34992">
    <property type="entry name" value="HYPHAL ANASTAMOSIS-7 PROTEIN"/>
    <property type="match status" value="1"/>
</dbReference>
<evidence type="ECO:0000256" key="4">
    <source>
        <dbReference type="ARBA" id="ARBA00022729"/>
    </source>
</evidence>
<keyword evidence="3" id="KW-0336">GPI-anchor</keyword>
<evidence type="ECO:0000256" key="3">
    <source>
        <dbReference type="ARBA" id="ARBA00022622"/>
    </source>
</evidence>
<dbReference type="CDD" id="cd21176">
    <property type="entry name" value="LPMO_auxiliary-like"/>
    <property type="match status" value="1"/>
</dbReference>
<name>A0AAV9XS82_9PEZI</name>
<dbReference type="InterPro" id="IPR046530">
    <property type="entry name" value="BIM1-like_dom"/>
</dbReference>
<reference evidence="11 12" key="1">
    <citation type="submission" date="2019-10" db="EMBL/GenBank/DDBJ databases">
        <authorList>
            <person name="Palmer J.M."/>
        </authorList>
    </citation>
    <scope>NUCLEOTIDE SEQUENCE [LARGE SCALE GENOMIC DNA]</scope>
    <source>
        <strain evidence="11 12">TWF694</strain>
    </source>
</reference>
<dbReference type="AlphaFoldDB" id="A0AAV9XS82"/>
<feature type="region of interest" description="Disordered" evidence="8">
    <location>
        <begin position="175"/>
        <end position="194"/>
    </location>
</feature>
<evidence type="ECO:0000256" key="9">
    <source>
        <dbReference type="SAM" id="SignalP"/>
    </source>
</evidence>
<dbReference type="Proteomes" id="UP001365542">
    <property type="component" value="Unassembled WGS sequence"/>
</dbReference>
<evidence type="ECO:0000256" key="5">
    <source>
        <dbReference type="ARBA" id="ARBA00023136"/>
    </source>
</evidence>
<protein>
    <recommendedName>
        <fullName evidence="10">Copper acquisition factor BIM1-like domain-containing protein</fullName>
    </recommendedName>
</protein>
<organism evidence="11 12">
    <name type="scientific">Orbilia ellipsospora</name>
    <dbReference type="NCBI Taxonomy" id="2528407"/>
    <lineage>
        <taxon>Eukaryota</taxon>
        <taxon>Fungi</taxon>
        <taxon>Dikarya</taxon>
        <taxon>Ascomycota</taxon>
        <taxon>Pezizomycotina</taxon>
        <taxon>Orbiliomycetes</taxon>
        <taxon>Orbiliales</taxon>
        <taxon>Orbiliaceae</taxon>
        <taxon>Orbilia</taxon>
    </lineage>
</organism>
<evidence type="ECO:0000256" key="7">
    <source>
        <dbReference type="ARBA" id="ARBA00023288"/>
    </source>
</evidence>
<dbReference type="InterPro" id="IPR046936">
    <property type="entry name" value="BIM1-like"/>
</dbReference>
<accession>A0AAV9XS82</accession>
<feature type="signal peptide" evidence="9">
    <location>
        <begin position="1"/>
        <end position="18"/>
    </location>
</feature>
<dbReference type="EMBL" id="JAVHJO010000001">
    <property type="protein sequence ID" value="KAK6544451.1"/>
    <property type="molecule type" value="Genomic_DNA"/>
</dbReference>
<dbReference type="GO" id="GO:0098552">
    <property type="term" value="C:side of membrane"/>
    <property type="evidence" value="ECO:0007669"/>
    <property type="project" value="UniProtKB-KW"/>
</dbReference>
<evidence type="ECO:0000256" key="8">
    <source>
        <dbReference type="SAM" id="MobiDB-lite"/>
    </source>
</evidence>
<evidence type="ECO:0000256" key="6">
    <source>
        <dbReference type="ARBA" id="ARBA00023180"/>
    </source>
</evidence>
<keyword evidence="2" id="KW-1003">Cell membrane</keyword>
<dbReference type="Pfam" id="PF20238">
    <property type="entry name" value="BIM1-like_dom"/>
    <property type="match status" value="1"/>
</dbReference>
<keyword evidence="4 9" id="KW-0732">Signal</keyword>
<dbReference type="GO" id="GO:0005886">
    <property type="term" value="C:plasma membrane"/>
    <property type="evidence" value="ECO:0007669"/>
    <property type="project" value="UniProtKB-SubCell"/>
</dbReference>
<evidence type="ECO:0000313" key="12">
    <source>
        <dbReference type="Proteomes" id="UP001365542"/>
    </source>
</evidence>
<evidence type="ECO:0000256" key="2">
    <source>
        <dbReference type="ARBA" id="ARBA00022475"/>
    </source>
</evidence>
<comment type="caution">
    <text evidence="11">The sequence shown here is derived from an EMBL/GenBank/DDBJ whole genome shotgun (WGS) entry which is preliminary data.</text>
</comment>
<keyword evidence="5" id="KW-0472">Membrane</keyword>
<keyword evidence="6" id="KW-0325">Glycoprotein</keyword>
<evidence type="ECO:0000313" key="11">
    <source>
        <dbReference type="EMBL" id="KAK6544451.1"/>
    </source>
</evidence>
<gene>
    <name evidence="11" type="ORF">TWF694_001146</name>
</gene>
<keyword evidence="7" id="KW-0449">Lipoprotein</keyword>
<keyword evidence="12" id="KW-1185">Reference proteome</keyword>
<dbReference type="PANTHER" id="PTHR34992:SF2">
    <property type="entry name" value="COPPER ACQUISITION FACTOR BIM1-LIKE DOMAIN-CONTAINING PROTEIN"/>
    <property type="match status" value="1"/>
</dbReference>
<feature type="domain" description="Copper acquisition factor BIM1-like" evidence="10">
    <location>
        <begin position="17"/>
        <end position="164"/>
    </location>
</feature>
<comment type="subcellular location">
    <subcellularLocation>
        <location evidence="1">Cell membrane</location>
        <topology evidence="1">Lipid-anchor</topology>
        <topology evidence="1">GPI-anchor</topology>
    </subcellularLocation>
</comment>
<evidence type="ECO:0000256" key="1">
    <source>
        <dbReference type="ARBA" id="ARBA00004609"/>
    </source>
</evidence>